<dbReference type="GeneID" id="64599388"/>
<gene>
    <name evidence="2" type="ORF">HD556DRAFT_1436926</name>
</gene>
<dbReference type="Pfam" id="PF20414">
    <property type="entry name" value="DUF6698"/>
    <property type="match status" value="1"/>
</dbReference>
<dbReference type="RefSeq" id="XP_041166363.1">
    <property type="nucleotide sequence ID" value="XM_041305624.1"/>
</dbReference>
<reference evidence="2" key="1">
    <citation type="journal article" date="2020" name="New Phytol.">
        <title>Comparative genomics reveals dynamic genome evolution in host specialist ectomycorrhizal fungi.</title>
        <authorList>
            <person name="Lofgren L.A."/>
            <person name="Nguyen N.H."/>
            <person name="Vilgalys R."/>
            <person name="Ruytinx J."/>
            <person name="Liao H.L."/>
            <person name="Branco S."/>
            <person name="Kuo A."/>
            <person name="LaButti K."/>
            <person name="Lipzen A."/>
            <person name="Andreopoulos W."/>
            <person name="Pangilinan J."/>
            <person name="Riley R."/>
            <person name="Hundley H."/>
            <person name="Na H."/>
            <person name="Barry K."/>
            <person name="Grigoriev I.V."/>
            <person name="Stajich J.E."/>
            <person name="Kennedy P.G."/>
        </authorList>
    </citation>
    <scope>NUCLEOTIDE SEQUENCE</scope>
    <source>
        <strain evidence="2">S12</strain>
    </source>
</reference>
<comment type="caution">
    <text evidence="2">The sequence shown here is derived from an EMBL/GenBank/DDBJ whole genome shotgun (WGS) entry which is preliminary data.</text>
</comment>
<sequence length="349" mass="38905">MSHAMQSQLHLDTDSDFDDQCGNPSRISILGPSASKGELLETLKALQIHIQRLQDENKSIKEENKTLLADKPKRKRRADTQHELSAHEDTITIYAPTQDSAFLDELYHHFPESLHKVMESSYFSDLVLKSIPDARANEIKKLRGVAGDIFDLPSKYFTNTNFERATIPEIQQLLGVSSATNQIYKTFPPVLFPGLKEDGSLKTVFGNWELLARILKASLRGVTSLHDRSSGGGGAHTNSLKWSVHQITPGAIAWAAAIFLLSPDTEFSSSGLGKKSSINYKSLFYNYKKVLVSKWTTKRIVSIVANINRYVFKVAKGPAIDSAKQEDHTNAITHSNRSVMRSPKRGVVR</sequence>
<feature type="region of interest" description="Disordered" evidence="1">
    <location>
        <begin position="63"/>
        <end position="83"/>
    </location>
</feature>
<protein>
    <submittedName>
        <fullName evidence="2">Uncharacterized protein</fullName>
    </submittedName>
</protein>
<evidence type="ECO:0000313" key="2">
    <source>
        <dbReference type="EMBL" id="KAG1804748.1"/>
    </source>
</evidence>
<organism evidence="2 3">
    <name type="scientific">Suillus plorans</name>
    <dbReference type="NCBI Taxonomy" id="116603"/>
    <lineage>
        <taxon>Eukaryota</taxon>
        <taxon>Fungi</taxon>
        <taxon>Dikarya</taxon>
        <taxon>Basidiomycota</taxon>
        <taxon>Agaricomycotina</taxon>
        <taxon>Agaricomycetes</taxon>
        <taxon>Agaricomycetidae</taxon>
        <taxon>Boletales</taxon>
        <taxon>Suillineae</taxon>
        <taxon>Suillaceae</taxon>
        <taxon>Suillus</taxon>
    </lineage>
</organism>
<feature type="compositionally biased region" description="Polar residues" evidence="1">
    <location>
        <begin position="330"/>
        <end position="339"/>
    </location>
</feature>
<dbReference type="AlphaFoldDB" id="A0A9P7J683"/>
<dbReference type="OrthoDB" id="3231188at2759"/>
<dbReference type="EMBL" id="JABBWE010000003">
    <property type="protein sequence ID" value="KAG1804748.1"/>
    <property type="molecule type" value="Genomic_DNA"/>
</dbReference>
<keyword evidence="3" id="KW-1185">Reference proteome</keyword>
<proteinExistence type="predicted"/>
<name>A0A9P7J683_9AGAM</name>
<feature type="region of interest" description="Disordered" evidence="1">
    <location>
        <begin position="330"/>
        <end position="349"/>
    </location>
</feature>
<evidence type="ECO:0000313" key="3">
    <source>
        <dbReference type="Proteomes" id="UP000719766"/>
    </source>
</evidence>
<evidence type="ECO:0000256" key="1">
    <source>
        <dbReference type="SAM" id="MobiDB-lite"/>
    </source>
</evidence>
<dbReference type="InterPro" id="IPR046521">
    <property type="entry name" value="DUF6698"/>
</dbReference>
<dbReference type="Proteomes" id="UP000719766">
    <property type="component" value="Unassembled WGS sequence"/>
</dbReference>
<accession>A0A9P7J683</accession>